<name>A0A0Q2MIP6_MYCGO</name>
<reference evidence="1 2" key="1">
    <citation type="submission" date="2015-10" db="EMBL/GenBank/DDBJ databases">
        <title>Mycobacterium gordonae draft genome assembly.</title>
        <authorList>
            <person name="Ustinova V."/>
            <person name="Smirnova T."/>
            <person name="Blagodatskikh K."/>
            <person name="Varlamov D."/>
            <person name="Larionova E."/>
            <person name="Chernousova L."/>
        </authorList>
    </citation>
    <scope>NUCLEOTIDE SEQUENCE [LARGE SCALE GENOMIC DNA]</scope>
    <source>
        <strain evidence="1 2">CTRI 14-8773</strain>
    </source>
</reference>
<evidence type="ECO:0000313" key="2">
    <source>
        <dbReference type="Proteomes" id="UP000051677"/>
    </source>
</evidence>
<dbReference type="AlphaFoldDB" id="A0A0Q2MIP6"/>
<organism evidence="1 2">
    <name type="scientific">Mycobacterium gordonae</name>
    <dbReference type="NCBI Taxonomy" id="1778"/>
    <lineage>
        <taxon>Bacteria</taxon>
        <taxon>Bacillati</taxon>
        <taxon>Actinomycetota</taxon>
        <taxon>Actinomycetes</taxon>
        <taxon>Mycobacteriales</taxon>
        <taxon>Mycobacteriaceae</taxon>
        <taxon>Mycobacterium</taxon>
    </lineage>
</organism>
<protein>
    <submittedName>
        <fullName evidence="1">Uncharacterized protein</fullName>
    </submittedName>
</protein>
<gene>
    <name evidence="1" type="ORF">AO501_17275</name>
</gene>
<dbReference type="Proteomes" id="UP000051677">
    <property type="component" value="Unassembled WGS sequence"/>
</dbReference>
<proteinExistence type="predicted"/>
<evidence type="ECO:0000313" key="1">
    <source>
        <dbReference type="EMBL" id="KQH79695.1"/>
    </source>
</evidence>
<comment type="caution">
    <text evidence="1">The sequence shown here is derived from an EMBL/GenBank/DDBJ whole genome shotgun (WGS) entry which is preliminary data.</text>
</comment>
<accession>A0A0Q2MIP6</accession>
<sequence>MQSYLAPQLPISRTYDGMSWCKTITKTNETRWLWGSQDNGLSIAVYKGAYGDETRVSIMTGLDGGALATGCE</sequence>
<dbReference type="EMBL" id="LKTM01000078">
    <property type="protein sequence ID" value="KQH79695.1"/>
    <property type="molecule type" value="Genomic_DNA"/>
</dbReference>